<dbReference type="EMBL" id="AP023361">
    <property type="protein sequence ID" value="BCJ92357.1"/>
    <property type="molecule type" value="Genomic_DNA"/>
</dbReference>
<proteinExistence type="predicted"/>
<reference evidence="7 8" key="1">
    <citation type="submission" date="2020-08" db="EMBL/GenBank/DDBJ databases">
        <title>Genome sequence of Rhizobiales bacterium strain IZ6.</title>
        <authorList>
            <person name="Nakai R."/>
            <person name="Naganuma T."/>
        </authorList>
    </citation>
    <scope>NUCLEOTIDE SEQUENCE [LARGE SCALE GENOMIC DNA]</scope>
    <source>
        <strain evidence="7 8">IZ6</strain>
    </source>
</reference>
<dbReference type="CDD" id="cd17552">
    <property type="entry name" value="REC_RR468-like"/>
    <property type="match status" value="1"/>
</dbReference>
<dbReference type="Gene3D" id="1.20.120.160">
    <property type="entry name" value="HPT domain"/>
    <property type="match status" value="1"/>
</dbReference>
<dbReference type="GO" id="GO:0004672">
    <property type="term" value="F:protein kinase activity"/>
    <property type="evidence" value="ECO:0007669"/>
    <property type="project" value="UniProtKB-ARBA"/>
</dbReference>
<dbReference type="GO" id="GO:0000160">
    <property type="term" value="P:phosphorelay signal transduction system"/>
    <property type="evidence" value="ECO:0007669"/>
    <property type="project" value="UniProtKB-KW"/>
</dbReference>
<dbReference type="AlphaFoldDB" id="A0A6S6QWQ6"/>
<dbReference type="Gene3D" id="3.40.50.2300">
    <property type="match status" value="1"/>
</dbReference>
<dbReference type="PROSITE" id="PS50110">
    <property type="entry name" value="RESPONSE_REGULATORY"/>
    <property type="match status" value="1"/>
</dbReference>
<evidence type="ECO:0000313" key="7">
    <source>
        <dbReference type="EMBL" id="BCJ92357.1"/>
    </source>
</evidence>
<evidence type="ECO:0000259" key="6">
    <source>
        <dbReference type="PROSITE" id="PS50110"/>
    </source>
</evidence>
<dbReference type="Proteomes" id="UP000515317">
    <property type="component" value="Chromosome"/>
</dbReference>
<dbReference type="InterPro" id="IPR050595">
    <property type="entry name" value="Bact_response_regulator"/>
</dbReference>
<accession>A0A6S6QWQ6</accession>
<dbReference type="Pfam" id="PF00072">
    <property type="entry name" value="Response_reg"/>
    <property type="match status" value="1"/>
</dbReference>
<dbReference type="RefSeq" id="WP_222875931.1">
    <property type="nucleotide sequence ID" value="NZ_AP023361.1"/>
</dbReference>
<dbReference type="PANTHER" id="PTHR44591:SF3">
    <property type="entry name" value="RESPONSE REGULATORY DOMAIN-CONTAINING PROTEIN"/>
    <property type="match status" value="1"/>
</dbReference>
<dbReference type="SUPFAM" id="SSF47226">
    <property type="entry name" value="Histidine-containing phosphotransfer domain, HPT domain"/>
    <property type="match status" value="1"/>
</dbReference>
<feature type="modified residue" description="4-aspartylphosphate" evidence="5">
    <location>
        <position position="55"/>
    </location>
</feature>
<feature type="domain" description="Response regulatory" evidence="6">
    <location>
        <begin position="5"/>
        <end position="122"/>
    </location>
</feature>
<evidence type="ECO:0000256" key="2">
    <source>
        <dbReference type="ARBA" id="ARBA00023012"/>
    </source>
</evidence>
<dbReference type="PANTHER" id="PTHR44591">
    <property type="entry name" value="STRESS RESPONSE REGULATOR PROTEIN 1"/>
    <property type="match status" value="1"/>
</dbReference>
<dbReference type="SMART" id="SM00448">
    <property type="entry name" value="REC"/>
    <property type="match status" value="1"/>
</dbReference>
<evidence type="ECO:0000256" key="5">
    <source>
        <dbReference type="PROSITE-ProRule" id="PRU00169"/>
    </source>
</evidence>
<dbReference type="KEGG" id="tso:IZ6_30920"/>
<dbReference type="InterPro" id="IPR036641">
    <property type="entry name" value="HPT_dom_sf"/>
</dbReference>
<evidence type="ECO:0000313" key="8">
    <source>
        <dbReference type="Proteomes" id="UP000515317"/>
    </source>
</evidence>
<protein>
    <recommendedName>
        <fullName evidence="6">Response regulatory domain-containing protein</fullName>
    </recommendedName>
</protein>
<dbReference type="CDD" id="cd00088">
    <property type="entry name" value="HPT"/>
    <property type="match status" value="1"/>
</dbReference>
<evidence type="ECO:0000256" key="1">
    <source>
        <dbReference type="ARBA" id="ARBA00022553"/>
    </source>
</evidence>
<name>A0A6S6QWQ6_9HYPH</name>
<dbReference type="Pfam" id="PF01627">
    <property type="entry name" value="Hpt"/>
    <property type="match status" value="1"/>
</dbReference>
<dbReference type="InterPro" id="IPR001789">
    <property type="entry name" value="Sig_transdc_resp-reg_receiver"/>
</dbReference>
<dbReference type="InterPro" id="IPR008207">
    <property type="entry name" value="Sig_transdc_His_kin_Hpt_dom"/>
</dbReference>
<evidence type="ECO:0000256" key="3">
    <source>
        <dbReference type="ARBA" id="ARBA00023015"/>
    </source>
</evidence>
<gene>
    <name evidence="7" type="ORF">IZ6_30920</name>
</gene>
<evidence type="ECO:0000256" key="4">
    <source>
        <dbReference type="ARBA" id="ARBA00023163"/>
    </source>
</evidence>
<keyword evidence="2" id="KW-0902">Two-component regulatory system</keyword>
<keyword evidence="4" id="KW-0804">Transcription</keyword>
<dbReference type="InterPro" id="IPR011006">
    <property type="entry name" value="CheY-like_superfamily"/>
</dbReference>
<keyword evidence="3" id="KW-0805">Transcription regulation</keyword>
<keyword evidence="1 5" id="KW-0597">Phosphoprotein</keyword>
<dbReference type="SUPFAM" id="SSF52172">
    <property type="entry name" value="CheY-like"/>
    <property type="match status" value="1"/>
</dbReference>
<sequence length="234" mass="25053">MSPLRVLHVDDEPDIREVVELSLSLDPAFETRGCSSGKEALSAAHEWTPDLILLDVMMPHMDGPTTLSRLREDAQTAMIPVVFMTARARAGELEYFRSLGALGVIPKPFDPMSLAGSVRSLLEPDARLAALRETFARRVSDNADALAMCRSALRESAASDMLGDVRDLAHSLAGAAGIYGFQKISDAAARLEEESYSALEGLGSADDVIGAIGRLLGCIEAQNLSGYGTQARPH</sequence>
<organism evidence="7 8">
    <name type="scientific">Terrihabitans soli</name>
    <dbReference type="NCBI Taxonomy" id="708113"/>
    <lineage>
        <taxon>Bacteria</taxon>
        <taxon>Pseudomonadati</taxon>
        <taxon>Pseudomonadota</taxon>
        <taxon>Alphaproteobacteria</taxon>
        <taxon>Hyphomicrobiales</taxon>
        <taxon>Terrihabitans</taxon>
    </lineage>
</organism>
<keyword evidence="8" id="KW-1185">Reference proteome</keyword>